<dbReference type="FunFam" id="1.10.287.110:FF:000009">
    <property type="entry name" value="Auxilin-related protein 1"/>
    <property type="match status" value="1"/>
</dbReference>
<feature type="compositionally biased region" description="Basic and acidic residues" evidence="2">
    <location>
        <begin position="263"/>
        <end position="286"/>
    </location>
</feature>
<dbReference type="EMBL" id="JBJUIK010000014">
    <property type="protein sequence ID" value="KAL3504255.1"/>
    <property type="molecule type" value="Genomic_DNA"/>
</dbReference>
<feature type="compositionally biased region" description="Basic and acidic residues" evidence="2">
    <location>
        <begin position="332"/>
        <end position="342"/>
    </location>
</feature>
<feature type="region of interest" description="Disordered" evidence="2">
    <location>
        <begin position="304"/>
        <end position="355"/>
    </location>
</feature>
<dbReference type="InterPro" id="IPR036869">
    <property type="entry name" value="J_dom_sf"/>
</dbReference>
<feature type="region of interest" description="Disordered" evidence="2">
    <location>
        <begin position="129"/>
        <end position="286"/>
    </location>
</feature>
<sequence>MDQFGVLVESMGFKSQRSAPMAHLKSKPKTNFSFPQERENPSRSPLYGDSFVDDLDGIFQAKNNGNSEKSHNYFDDGNYLFGGSFVNSNPQAATQQGSIDLELVFDFKKNSKESSNLYDDLLTSGPRQSNDLFGDFRMNSESSKEDNQETESQFDDLIPGFGGIGPSSNESENHGLESETKFSQPSMANDPFSVFESPTADASSWPFSDPVEQNAGKGSVESSIDELEKFAMGKVPDANDKPYGETLGNIKIPLENKNGKTSTRKDTQAEILREKQREKDKGRVVKDKVTKEKKEAVLNEGNLDDIFGMGAHSGNVNRPSSQTEDPDFDTLFNEKRVPEVKKPSSRPSYKKEKSPSVAIFSNNFSSLFGEATSSSEEFQEIEGESEERRRARMNQHMRTQARMEKALDEKNQRDLKTQHEQEERRRLADSLDYNIKRWSAGKEDNLRALLSSLQDVLWPECGWQTVSLTDLITSTSVKKVYYKATLCVHPDKVQQRGSNLQQKYIAEKVFDLLKEAWNKFSAAELR</sequence>
<gene>
    <name evidence="3" type="ORF">ACH5RR_034096</name>
</gene>
<dbReference type="SUPFAM" id="SSF46565">
    <property type="entry name" value="Chaperone J-domain"/>
    <property type="match status" value="1"/>
</dbReference>
<dbReference type="PANTHER" id="PTHR23172">
    <property type="entry name" value="AUXILIN/CYCLIN G-ASSOCIATED KINASE-RELATED"/>
    <property type="match status" value="1"/>
</dbReference>
<evidence type="ECO:0000313" key="4">
    <source>
        <dbReference type="Proteomes" id="UP001630127"/>
    </source>
</evidence>
<name>A0ABD2YDH5_9GENT</name>
<dbReference type="Gene3D" id="1.10.287.110">
    <property type="entry name" value="DnaJ domain"/>
    <property type="match status" value="1"/>
</dbReference>
<feature type="compositionally biased region" description="Polar residues" evidence="2">
    <location>
        <begin position="314"/>
        <end position="323"/>
    </location>
</feature>
<evidence type="ECO:0000256" key="2">
    <source>
        <dbReference type="SAM" id="MobiDB-lite"/>
    </source>
</evidence>
<proteinExistence type="predicted"/>
<accession>A0ABD2YDH5</accession>
<organism evidence="3 4">
    <name type="scientific">Cinchona calisaya</name>
    <dbReference type="NCBI Taxonomy" id="153742"/>
    <lineage>
        <taxon>Eukaryota</taxon>
        <taxon>Viridiplantae</taxon>
        <taxon>Streptophyta</taxon>
        <taxon>Embryophyta</taxon>
        <taxon>Tracheophyta</taxon>
        <taxon>Spermatophyta</taxon>
        <taxon>Magnoliopsida</taxon>
        <taxon>eudicotyledons</taxon>
        <taxon>Gunneridae</taxon>
        <taxon>Pentapetalae</taxon>
        <taxon>asterids</taxon>
        <taxon>lamiids</taxon>
        <taxon>Gentianales</taxon>
        <taxon>Rubiaceae</taxon>
        <taxon>Cinchonoideae</taxon>
        <taxon>Cinchoneae</taxon>
        <taxon>Cinchona</taxon>
    </lineage>
</organism>
<protein>
    <submittedName>
        <fullName evidence="3">Uncharacterized protein</fullName>
    </submittedName>
</protein>
<feature type="compositionally biased region" description="Basic and acidic residues" evidence="2">
    <location>
        <begin position="171"/>
        <end position="180"/>
    </location>
</feature>
<feature type="compositionally biased region" description="Basic and acidic residues" evidence="2">
    <location>
        <begin position="226"/>
        <end position="243"/>
    </location>
</feature>
<feature type="region of interest" description="Disordered" evidence="2">
    <location>
        <begin position="16"/>
        <end position="47"/>
    </location>
</feature>
<keyword evidence="1" id="KW-0175">Coiled coil</keyword>
<keyword evidence="4" id="KW-1185">Reference proteome</keyword>
<comment type="caution">
    <text evidence="3">The sequence shown here is derived from an EMBL/GenBank/DDBJ whole genome shotgun (WGS) entry which is preliminary data.</text>
</comment>
<dbReference type="Proteomes" id="UP001630127">
    <property type="component" value="Unassembled WGS sequence"/>
</dbReference>
<dbReference type="PANTHER" id="PTHR23172:SF19">
    <property type="entry name" value="J DOMAIN-CONTAINING PROTEIN"/>
    <property type="match status" value="1"/>
</dbReference>
<reference evidence="3 4" key="1">
    <citation type="submission" date="2024-11" db="EMBL/GenBank/DDBJ databases">
        <title>A near-complete genome assembly of Cinchona calisaya.</title>
        <authorList>
            <person name="Lian D.C."/>
            <person name="Zhao X.W."/>
            <person name="Wei L."/>
        </authorList>
    </citation>
    <scope>NUCLEOTIDE SEQUENCE [LARGE SCALE GENOMIC DNA]</scope>
    <source>
        <tissue evidence="3">Nenye</tissue>
    </source>
</reference>
<feature type="compositionally biased region" description="Basic and acidic residues" evidence="2">
    <location>
        <begin position="401"/>
        <end position="423"/>
    </location>
</feature>
<evidence type="ECO:0000313" key="3">
    <source>
        <dbReference type="EMBL" id="KAL3504255.1"/>
    </source>
</evidence>
<dbReference type="AlphaFoldDB" id="A0ABD2YDH5"/>
<feature type="region of interest" description="Disordered" evidence="2">
    <location>
        <begin position="371"/>
        <end position="423"/>
    </location>
</feature>
<evidence type="ECO:0000256" key="1">
    <source>
        <dbReference type="ARBA" id="ARBA00023054"/>
    </source>
</evidence>